<dbReference type="PANTHER" id="PTHR10622:SF13">
    <property type="entry name" value="NACHT DOMAIN-CONTAINING PROTEIN"/>
    <property type="match status" value="1"/>
</dbReference>
<evidence type="ECO:0000259" key="2">
    <source>
        <dbReference type="Pfam" id="PF00931"/>
    </source>
</evidence>
<gene>
    <name evidence="4" type="ORF">G7Y89_g15856</name>
</gene>
<evidence type="ECO:0008006" key="6">
    <source>
        <dbReference type="Google" id="ProtNLM"/>
    </source>
</evidence>
<dbReference type="Pfam" id="PF00931">
    <property type="entry name" value="NB-ARC"/>
    <property type="match status" value="1"/>
</dbReference>
<dbReference type="Pfam" id="PF06985">
    <property type="entry name" value="HET"/>
    <property type="match status" value="1"/>
</dbReference>
<organism evidence="4 5">
    <name type="scientific">Cudoniella acicularis</name>
    <dbReference type="NCBI Taxonomy" id="354080"/>
    <lineage>
        <taxon>Eukaryota</taxon>
        <taxon>Fungi</taxon>
        <taxon>Dikarya</taxon>
        <taxon>Ascomycota</taxon>
        <taxon>Pezizomycotina</taxon>
        <taxon>Leotiomycetes</taxon>
        <taxon>Helotiales</taxon>
        <taxon>Tricladiaceae</taxon>
        <taxon>Cudoniella</taxon>
    </lineage>
</organism>
<comment type="caution">
    <text evidence="4">The sequence shown here is derived from an EMBL/GenBank/DDBJ whole genome shotgun (WGS) entry which is preliminary data.</text>
</comment>
<dbReference type="InterPro" id="IPR027417">
    <property type="entry name" value="P-loop_NTPase"/>
</dbReference>
<feature type="domain" description="Heterokaryon incompatibility" evidence="3">
    <location>
        <begin position="25"/>
        <end position="116"/>
    </location>
</feature>
<evidence type="ECO:0000313" key="5">
    <source>
        <dbReference type="Proteomes" id="UP000566819"/>
    </source>
</evidence>
<dbReference type="InterPro" id="IPR010730">
    <property type="entry name" value="HET"/>
</dbReference>
<feature type="domain" description="NB-ARC" evidence="2">
    <location>
        <begin position="274"/>
        <end position="448"/>
    </location>
</feature>
<protein>
    <recommendedName>
        <fullName evidence="6">HET-domain-containing protein</fullName>
    </recommendedName>
</protein>
<dbReference type="PRINTS" id="PR00364">
    <property type="entry name" value="DISEASERSIST"/>
</dbReference>
<dbReference type="SUPFAM" id="SSF52540">
    <property type="entry name" value="P-loop containing nucleoside triphosphate hydrolases"/>
    <property type="match status" value="1"/>
</dbReference>
<dbReference type="InterPro" id="IPR002182">
    <property type="entry name" value="NB-ARC"/>
</dbReference>
<dbReference type="AlphaFoldDB" id="A0A8H4QET2"/>
<keyword evidence="5" id="KW-1185">Reference proteome</keyword>
<feature type="region of interest" description="Disordered" evidence="1">
    <location>
        <begin position="664"/>
        <end position="688"/>
    </location>
</feature>
<reference evidence="4 5" key="1">
    <citation type="submission" date="2020-03" db="EMBL/GenBank/DDBJ databases">
        <title>Draft Genome Sequence of Cudoniella acicularis.</title>
        <authorList>
            <person name="Buettner E."/>
            <person name="Kellner H."/>
        </authorList>
    </citation>
    <scope>NUCLEOTIDE SEQUENCE [LARGE SCALE GENOMIC DNA]</scope>
    <source>
        <strain evidence="4 5">DSM 108380</strain>
    </source>
</reference>
<proteinExistence type="predicted"/>
<name>A0A8H4QET2_9HELO</name>
<evidence type="ECO:0000313" key="4">
    <source>
        <dbReference type="EMBL" id="KAF4609460.1"/>
    </source>
</evidence>
<dbReference type="EMBL" id="JAAMPI010002775">
    <property type="protein sequence ID" value="KAF4609460.1"/>
    <property type="molecule type" value="Genomic_DNA"/>
</dbReference>
<dbReference type="PANTHER" id="PTHR10622">
    <property type="entry name" value="HET DOMAIN-CONTAINING PROTEIN"/>
    <property type="match status" value="1"/>
</dbReference>
<sequence>MRLLKYNNNNEFSLTKDFVDDIPTYATLSHTWGVEEEELTFQELMDGSGKHKAGYKKIRFCGEQAKRDGLQYFWVDTCCIDKANSTELAKSINSMFRWYRNAAKCYVYLSDVSRSAYDTDKSNQLPWESAFRKSKWFTRGWTLQELIAPIIVEFFSEDWERLGSKASLERHVCEITGIPIKALQGSALSDLSVTERMSWAENRNTTYEEDKAYSLLGIFDVYMLPIYGEGGERALKRLREEIDKASKGIQHEDFSIAFSLSGVSGIEQFVARDEELAEIHRSLRGDGSRRTVVLHGLGGIGKTQLTVAYAKQHKDNYSAIFWLNIKDKDSLKQSFVKAARQILREHPLATRLSSVDIKGNFDEVVEAVKAWLSLPNNTRWLIVYDNYDNPKLASNIDPAAVDIHKFLPESYQGSVIVTTRSSQVRIGHRIQIRKLENLRDSLEILSNTSSRKGLIYNSDAIRLAEKLDGLPLALATAGAYLDQTAISFSDYLRLYKESWVRLQETSPELSSYEDRTLYSTWQVSFGYVEQRNALSARLLRLWAYFDNQDLWFELLRHDVSEDQDWVRELTKDELSFHDAMRVLSDHGLAGVDTSSQELVESKGYSIHGCVHSWAINFLNQEWDYDLARLAVKLVGLHVPGEQAVRPWLTQRRLLQHAARWQDGRGRADVPAGATGQREGMGSGAHVDA</sequence>
<dbReference type="GO" id="GO:0043531">
    <property type="term" value="F:ADP binding"/>
    <property type="evidence" value="ECO:0007669"/>
    <property type="project" value="InterPro"/>
</dbReference>
<dbReference type="Proteomes" id="UP000566819">
    <property type="component" value="Unassembled WGS sequence"/>
</dbReference>
<accession>A0A8H4QET2</accession>
<evidence type="ECO:0000256" key="1">
    <source>
        <dbReference type="SAM" id="MobiDB-lite"/>
    </source>
</evidence>
<evidence type="ECO:0000259" key="3">
    <source>
        <dbReference type="Pfam" id="PF06985"/>
    </source>
</evidence>
<dbReference type="Gene3D" id="3.40.50.300">
    <property type="entry name" value="P-loop containing nucleotide triphosphate hydrolases"/>
    <property type="match status" value="1"/>
</dbReference>
<dbReference type="OrthoDB" id="674604at2759"/>